<dbReference type="AlphaFoldDB" id="A0A4Y7QFL8"/>
<sequence length="87" mass="9480">MASVLPVIFILALVLGLMACAWIVTPKGPQQTLVRTSLMLTLACCYLMWMISYMAQLHPLICQCTALRPINPANLLPPSAPRVSIKG</sequence>
<dbReference type="Pfam" id="PF05493">
    <property type="entry name" value="ATP_synt_H"/>
    <property type="match status" value="1"/>
</dbReference>
<dbReference type="GO" id="GO:0012505">
    <property type="term" value="C:endomembrane system"/>
    <property type="evidence" value="ECO:0007669"/>
    <property type="project" value="UniProtKB-SubCell"/>
</dbReference>
<evidence type="ECO:0000256" key="4">
    <source>
        <dbReference type="ARBA" id="ARBA00022692"/>
    </source>
</evidence>
<organism evidence="10 11">
    <name type="scientific">Rickenella mellea</name>
    <dbReference type="NCBI Taxonomy" id="50990"/>
    <lineage>
        <taxon>Eukaryota</taxon>
        <taxon>Fungi</taxon>
        <taxon>Dikarya</taxon>
        <taxon>Basidiomycota</taxon>
        <taxon>Agaricomycotina</taxon>
        <taxon>Agaricomycetes</taxon>
        <taxon>Hymenochaetales</taxon>
        <taxon>Rickenellaceae</taxon>
        <taxon>Rickenella</taxon>
    </lineage>
</organism>
<evidence type="ECO:0000256" key="9">
    <source>
        <dbReference type="SAM" id="Phobius"/>
    </source>
</evidence>
<dbReference type="STRING" id="50990.A0A4Y7QFL8"/>
<keyword evidence="8 9" id="KW-0472">Membrane</keyword>
<proteinExistence type="inferred from homology"/>
<keyword evidence="6 9" id="KW-1133">Transmembrane helix</keyword>
<comment type="similarity">
    <text evidence="2">Belongs to the V-ATPase e1/e2 subunit family.</text>
</comment>
<evidence type="ECO:0000313" key="11">
    <source>
        <dbReference type="Proteomes" id="UP000294933"/>
    </source>
</evidence>
<dbReference type="PANTHER" id="PTHR12263">
    <property type="entry name" value="VACUOLAR ATP SYNTHASE SUBUNIT H"/>
    <property type="match status" value="1"/>
</dbReference>
<dbReference type="GO" id="GO:0007035">
    <property type="term" value="P:vacuolar acidification"/>
    <property type="evidence" value="ECO:0007669"/>
    <property type="project" value="TreeGrafter"/>
</dbReference>
<feature type="transmembrane region" description="Helical" evidence="9">
    <location>
        <begin position="37"/>
        <end position="55"/>
    </location>
</feature>
<feature type="transmembrane region" description="Helical" evidence="9">
    <location>
        <begin position="6"/>
        <end position="25"/>
    </location>
</feature>
<evidence type="ECO:0000256" key="7">
    <source>
        <dbReference type="ARBA" id="ARBA00023065"/>
    </source>
</evidence>
<evidence type="ECO:0000256" key="1">
    <source>
        <dbReference type="ARBA" id="ARBA00004127"/>
    </source>
</evidence>
<evidence type="ECO:0000256" key="2">
    <source>
        <dbReference type="ARBA" id="ARBA00008328"/>
    </source>
</evidence>
<evidence type="ECO:0000256" key="8">
    <source>
        <dbReference type="ARBA" id="ARBA00023136"/>
    </source>
</evidence>
<evidence type="ECO:0000256" key="6">
    <source>
        <dbReference type="ARBA" id="ARBA00022989"/>
    </source>
</evidence>
<name>A0A4Y7QFL8_9AGAM</name>
<evidence type="ECO:0000313" key="10">
    <source>
        <dbReference type="EMBL" id="TDL25659.1"/>
    </source>
</evidence>
<keyword evidence="7" id="KW-0406">Ion transport</keyword>
<dbReference type="PANTHER" id="PTHR12263:SF0">
    <property type="entry name" value="V-TYPE PROTON ATPASE SUBUNIT"/>
    <property type="match status" value="1"/>
</dbReference>
<evidence type="ECO:0008006" key="12">
    <source>
        <dbReference type="Google" id="ProtNLM"/>
    </source>
</evidence>
<dbReference type="InterPro" id="IPR008389">
    <property type="entry name" value="ATPase_V0-cplx_e1/e2_su"/>
</dbReference>
<dbReference type="GO" id="GO:0000220">
    <property type="term" value="C:vacuolar proton-transporting V-type ATPase, V0 domain"/>
    <property type="evidence" value="ECO:0007669"/>
    <property type="project" value="TreeGrafter"/>
</dbReference>
<reference evidence="10 11" key="1">
    <citation type="submission" date="2018-06" db="EMBL/GenBank/DDBJ databases">
        <title>A transcriptomic atlas of mushroom development highlights an independent origin of complex multicellularity.</title>
        <authorList>
            <consortium name="DOE Joint Genome Institute"/>
            <person name="Krizsan K."/>
            <person name="Almasi E."/>
            <person name="Merenyi Z."/>
            <person name="Sahu N."/>
            <person name="Viragh M."/>
            <person name="Koszo T."/>
            <person name="Mondo S."/>
            <person name="Kiss B."/>
            <person name="Balint B."/>
            <person name="Kues U."/>
            <person name="Barry K."/>
            <person name="Hegedus J.C."/>
            <person name="Henrissat B."/>
            <person name="Johnson J."/>
            <person name="Lipzen A."/>
            <person name="Ohm R."/>
            <person name="Nagy I."/>
            <person name="Pangilinan J."/>
            <person name="Yan J."/>
            <person name="Xiong Y."/>
            <person name="Grigoriev I.V."/>
            <person name="Hibbett D.S."/>
            <person name="Nagy L.G."/>
        </authorList>
    </citation>
    <scope>NUCLEOTIDE SEQUENCE [LARGE SCALE GENOMIC DNA]</scope>
    <source>
        <strain evidence="10 11">SZMC22713</strain>
    </source>
</reference>
<keyword evidence="11" id="KW-1185">Reference proteome</keyword>
<keyword evidence="4 9" id="KW-0812">Transmembrane</keyword>
<comment type="subcellular location">
    <subcellularLocation>
        <location evidence="1">Endomembrane system</location>
        <topology evidence="1">Multi-pass membrane protein</topology>
    </subcellularLocation>
</comment>
<dbReference type="EMBL" id="ML170163">
    <property type="protein sequence ID" value="TDL25659.1"/>
    <property type="molecule type" value="Genomic_DNA"/>
</dbReference>
<dbReference type="GO" id="GO:0046961">
    <property type="term" value="F:proton-transporting ATPase activity, rotational mechanism"/>
    <property type="evidence" value="ECO:0007669"/>
    <property type="project" value="InterPro"/>
</dbReference>
<gene>
    <name evidence="10" type="ORF">BD410DRAFT_717224</name>
</gene>
<protein>
    <recommendedName>
        <fullName evidence="12">ATPase, V0 complex, subunit E</fullName>
    </recommendedName>
</protein>
<evidence type="ECO:0000256" key="5">
    <source>
        <dbReference type="ARBA" id="ARBA00022781"/>
    </source>
</evidence>
<dbReference type="Proteomes" id="UP000294933">
    <property type="component" value="Unassembled WGS sequence"/>
</dbReference>
<dbReference type="VEuPathDB" id="FungiDB:BD410DRAFT_717224"/>
<evidence type="ECO:0000256" key="3">
    <source>
        <dbReference type="ARBA" id="ARBA00022448"/>
    </source>
</evidence>
<keyword evidence="3" id="KW-0813">Transport</keyword>
<accession>A0A4Y7QFL8</accession>
<keyword evidence="5" id="KW-0375">Hydrogen ion transport</keyword>
<dbReference type="OrthoDB" id="1508846at2759"/>